<organism evidence="1 2">
    <name type="scientific">Halorientalis regularis</name>
    <dbReference type="NCBI Taxonomy" id="660518"/>
    <lineage>
        <taxon>Archaea</taxon>
        <taxon>Methanobacteriati</taxon>
        <taxon>Methanobacteriota</taxon>
        <taxon>Stenosarchaea group</taxon>
        <taxon>Halobacteria</taxon>
        <taxon>Halobacteriales</taxon>
        <taxon>Haloarculaceae</taxon>
        <taxon>Halorientalis</taxon>
    </lineage>
</organism>
<sequence length="156" mass="17182">MPHARLQLSALEAPHSDRLEPLPPSAKLVYLVLAYEGRRTQGDLVSETMLSPRTVRYALTKLEENELVTSDIYIPDARKNVYEITSQTGRSSPNMDYSCCVGPTRTVGDHTGTSSKAYSTTLFSVGWAWMVSVISETCPDPARIATTTSWIIVEAS</sequence>
<reference evidence="2" key="1">
    <citation type="submission" date="2016-10" db="EMBL/GenBank/DDBJ databases">
        <authorList>
            <person name="Varghese N."/>
            <person name="Submissions S."/>
        </authorList>
    </citation>
    <scope>NUCLEOTIDE SEQUENCE [LARGE SCALE GENOMIC DNA]</scope>
    <source>
        <strain evidence="2">IBRC-M 10760</strain>
    </source>
</reference>
<name>A0A1G7R6S9_9EURY</name>
<protein>
    <recommendedName>
        <fullName evidence="3">Winged helix-turn-helix DNA-binding</fullName>
    </recommendedName>
</protein>
<dbReference type="InterPro" id="IPR011991">
    <property type="entry name" value="ArsR-like_HTH"/>
</dbReference>
<evidence type="ECO:0000313" key="1">
    <source>
        <dbReference type="EMBL" id="SDG06448.1"/>
    </source>
</evidence>
<accession>A0A1G7R6S9</accession>
<dbReference type="STRING" id="660518.SAMN05216218_11477"/>
<evidence type="ECO:0008006" key="3">
    <source>
        <dbReference type="Google" id="ProtNLM"/>
    </source>
</evidence>
<dbReference type="CDD" id="cd00090">
    <property type="entry name" value="HTH_ARSR"/>
    <property type="match status" value="1"/>
</dbReference>
<dbReference type="EMBL" id="FNBK01000014">
    <property type="protein sequence ID" value="SDG06448.1"/>
    <property type="molecule type" value="Genomic_DNA"/>
</dbReference>
<proteinExistence type="predicted"/>
<keyword evidence="2" id="KW-1185">Reference proteome</keyword>
<gene>
    <name evidence="1" type="ORF">SAMN05216218_11477</name>
</gene>
<dbReference type="Gene3D" id="1.10.10.10">
    <property type="entry name" value="Winged helix-like DNA-binding domain superfamily/Winged helix DNA-binding domain"/>
    <property type="match status" value="1"/>
</dbReference>
<dbReference type="AlphaFoldDB" id="A0A1G7R6S9"/>
<dbReference type="InterPro" id="IPR036388">
    <property type="entry name" value="WH-like_DNA-bd_sf"/>
</dbReference>
<dbReference type="InterPro" id="IPR036390">
    <property type="entry name" value="WH_DNA-bd_sf"/>
</dbReference>
<dbReference type="Proteomes" id="UP000199076">
    <property type="component" value="Unassembled WGS sequence"/>
</dbReference>
<dbReference type="SUPFAM" id="SSF46785">
    <property type="entry name" value="Winged helix' DNA-binding domain"/>
    <property type="match status" value="1"/>
</dbReference>
<evidence type="ECO:0000313" key="2">
    <source>
        <dbReference type="Proteomes" id="UP000199076"/>
    </source>
</evidence>